<accession>A0A2I0M309</accession>
<keyword evidence="6" id="KW-0964">Secreted</keyword>
<evidence type="ECO:0000256" key="4">
    <source>
        <dbReference type="ARBA" id="ARBA00012925"/>
    </source>
</evidence>
<dbReference type="AlphaFoldDB" id="A0A2I0M309"/>
<dbReference type="STRING" id="8932.A0A2I0M309"/>
<dbReference type="PROSITE" id="PS51144">
    <property type="entry name" value="ALPHA_CA_2"/>
    <property type="match status" value="1"/>
</dbReference>
<evidence type="ECO:0000256" key="16">
    <source>
        <dbReference type="SAM" id="MobiDB-lite"/>
    </source>
</evidence>
<keyword evidence="7" id="KW-0479">Metal-binding</keyword>
<keyword evidence="11" id="KW-0456">Lyase</keyword>
<evidence type="ECO:0000256" key="15">
    <source>
        <dbReference type="ARBA" id="ARBA00048348"/>
    </source>
</evidence>
<evidence type="ECO:0000259" key="17">
    <source>
        <dbReference type="PROSITE" id="PS51144"/>
    </source>
</evidence>
<sequence length="228" mass="25379">MLPENLSHFYRYQGSLTTPPCSESVIWTIFHSPIVLSHTQASGSSRVAGPALHFWAELLFPLPSAVTLRCSQISLLENTLLDWQNRTLRNDYRHAQPLNGRAVESSFPAKPSPGNGVSTQGSAFPQEGRETSVEGDKLQITLFRHAGDPFSQRGSVHAQLVEMVQVPLRLPALQWCSGGCRVCASRFFWPQWCCTGVPSGAMWHHTQYWVQVCLRDMNHCRNSSGMAG</sequence>
<evidence type="ECO:0000256" key="1">
    <source>
        <dbReference type="ARBA" id="ARBA00001947"/>
    </source>
</evidence>
<evidence type="ECO:0000256" key="11">
    <source>
        <dbReference type="ARBA" id="ARBA00023239"/>
    </source>
</evidence>
<protein>
    <recommendedName>
        <fullName evidence="5">Carbonic anhydrase 6</fullName>
        <ecNumber evidence="4">4.2.1.1</ecNumber>
    </recommendedName>
    <alternativeName>
        <fullName evidence="13">Carbonate dehydratase VI</fullName>
    </alternativeName>
    <alternativeName>
        <fullName evidence="14">Carbonic anhydrase VI</fullName>
    </alternativeName>
</protein>
<dbReference type="SUPFAM" id="SSF51069">
    <property type="entry name" value="Carbonic anhydrase"/>
    <property type="match status" value="1"/>
</dbReference>
<evidence type="ECO:0000256" key="13">
    <source>
        <dbReference type="ARBA" id="ARBA00031549"/>
    </source>
</evidence>
<evidence type="ECO:0000256" key="9">
    <source>
        <dbReference type="ARBA" id="ARBA00023157"/>
    </source>
</evidence>
<organism evidence="18 19">
    <name type="scientific">Columba livia</name>
    <name type="common">Rock dove</name>
    <dbReference type="NCBI Taxonomy" id="8932"/>
    <lineage>
        <taxon>Eukaryota</taxon>
        <taxon>Metazoa</taxon>
        <taxon>Chordata</taxon>
        <taxon>Craniata</taxon>
        <taxon>Vertebrata</taxon>
        <taxon>Euteleostomi</taxon>
        <taxon>Archelosauria</taxon>
        <taxon>Archosauria</taxon>
        <taxon>Dinosauria</taxon>
        <taxon>Saurischia</taxon>
        <taxon>Theropoda</taxon>
        <taxon>Coelurosauria</taxon>
        <taxon>Aves</taxon>
        <taxon>Neognathae</taxon>
        <taxon>Neoaves</taxon>
        <taxon>Columbimorphae</taxon>
        <taxon>Columbiformes</taxon>
        <taxon>Columbidae</taxon>
        <taxon>Columba</taxon>
    </lineage>
</organism>
<evidence type="ECO:0000256" key="10">
    <source>
        <dbReference type="ARBA" id="ARBA00023180"/>
    </source>
</evidence>
<dbReference type="EC" id="4.2.1.1" evidence="4"/>
<dbReference type="InterPro" id="IPR023561">
    <property type="entry name" value="Carbonic_anhydrase_a-class"/>
</dbReference>
<keyword evidence="10" id="KW-0325">Glycoprotein</keyword>
<dbReference type="GO" id="GO:0005615">
    <property type="term" value="C:extracellular space"/>
    <property type="evidence" value="ECO:0007669"/>
    <property type="project" value="TreeGrafter"/>
</dbReference>
<evidence type="ECO:0000256" key="12">
    <source>
        <dbReference type="ARBA" id="ARBA00025355"/>
    </source>
</evidence>
<reference evidence="18 19" key="1">
    <citation type="journal article" date="2013" name="Science">
        <title>Genomic diversity and evolution of the head crest in the rock pigeon.</title>
        <authorList>
            <person name="Shapiro M.D."/>
            <person name="Kronenberg Z."/>
            <person name="Li C."/>
            <person name="Domyan E.T."/>
            <person name="Pan H."/>
            <person name="Campbell M."/>
            <person name="Tan H."/>
            <person name="Huff C.D."/>
            <person name="Hu H."/>
            <person name="Vickrey A.I."/>
            <person name="Nielsen S.C."/>
            <person name="Stringham S.A."/>
            <person name="Hu H."/>
            <person name="Willerslev E."/>
            <person name="Gilbert M.T."/>
            <person name="Yandell M."/>
            <person name="Zhang G."/>
            <person name="Wang J."/>
        </authorList>
    </citation>
    <scope>NUCLEOTIDE SEQUENCE [LARGE SCALE GENOMIC DNA]</scope>
    <source>
        <tissue evidence="18">Blood</tissue>
    </source>
</reference>
<dbReference type="EMBL" id="AKCR02000044">
    <property type="protein sequence ID" value="PKK24064.1"/>
    <property type="molecule type" value="Genomic_DNA"/>
</dbReference>
<dbReference type="InParanoid" id="A0A2I0M309"/>
<dbReference type="Gene3D" id="3.10.200.10">
    <property type="entry name" value="Alpha carbonic anhydrase"/>
    <property type="match status" value="1"/>
</dbReference>
<evidence type="ECO:0000256" key="14">
    <source>
        <dbReference type="ARBA" id="ARBA00032196"/>
    </source>
</evidence>
<evidence type="ECO:0000256" key="3">
    <source>
        <dbReference type="ARBA" id="ARBA00010718"/>
    </source>
</evidence>
<proteinExistence type="inferred from homology"/>
<comment type="catalytic activity">
    <reaction evidence="15">
        <text>hydrogencarbonate + H(+) = CO2 + H2O</text>
        <dbReference type="Rhea" id="RHEA:10748"/>
        <dbReference type="ChEBI" id="CHEBI:15377"/>
        <dbReference type="ChEBI" id="CHEBI:15378"/>
        <dbReference type="ChEBI" id="CHEBI:16526"/>
        <dbReference type="ChEBI" id="CHEBI:17544"/>
        <dbReference type="EC" id="4.2.1.1"/>
    </reaction>
</comment>
<gene>
    <name evidence="18" type="primary">CA6</name>
    <name evidence="18" type="ORF">A306_00006117</name>
</gene>
<evidence type="ECO:0000256" key="8">
    <source>
        <dbReference type="ARBA" id="ARBA00022833"/>
    </source>
</evidence>
<dbReference type="PANTHER" id="PTHR18952">
    <property type="entry name" value="CARBONIC ANHYDRASE"/>
    <property type="match status" value="1"/>
</dbReference>
<dbReference type="PANTHER" id="PTHR18952:SF110">
    <property type="entry name" value="CARBONIC ANHYDRASE 6"/>
    <property type="match status" value="1"/>
</dbReference>
<keyword evidence="9" id="KW-1015">Disulfide bond</keyword>
<name>A0A2I0M309_COLLI</name>
<feature type="region of interest" description="Disordered" evidence="16">
    <location>
        <begin position="105"/>
        <end position="130"/>
    </location>
</feature>
<comment type="similarity">
    <text evidence="3">Belongs to the alpha-carbonic anhydrase family.</text>
</comment>
<dbReference type="GO" id="GO:0004089">
    <property type="term" value="F:carbonate dehydratase activity"/>
    <property type="evidence" value="ECO:0007669"/>
    <property type="project" value="UniProtKB-EC"/>
</dbReference>
<evidence type="ECO:0000256" key="7">
    <source>
        <dbReference type="ARBA" id="ARBA00022723"/>
    </source>
</evidence>
<dbReference type="GO" id="GO:0008270">
    <property type="term" value="F:zinc ion binding"/>
    <property type="evidence" value="ECO:0007669"/>
    <property type="project" value="InterPro"/>
</dbReference>
<evidence type="ECO:0000256" key="2">
    <source>
        <dbReference type="ARBA" id="ARBA00004613"/>
    </source>
</evidence>
<keyword evidence="19" id="KW-1185">Reference proteome</keyword>
<evidence type="ECO:0000313" key="19">
    <source>
        <dbReference type="Proteomes" id="UP000053872"/>
    </source>
</evidence>
<dbReference type="InterPro" id="IPR001148">
    <property type="entry name" value="CA_dom"/>
</dbReference>
<comment type="function">
    <text evidence="12">Reversible hydration of carbon dioxide. Its role in saliva is unknown.</text>
</comment>
<evidence type="ECO:0000313" key="18">
    <source>
        <dbReference type="EMBL" id="PKK24064.1"/>
    </source>
</evidence>
<comment type="cofactor">
    <cofactor evidence="1">
        <name>Zn(2+)</name>
        <dbReference type="ChEBI" id="CHEBI:29105"/>
    </cofactor>
</comment>
<evidence type="ECO:0000256" key="6">
    <source>
        <dbReference type="ARBA" id="ARBA00022525"/>
    </source>
</evidence>
<dbReference type="InterPro" id="IPR036398">
    <property type="entry name" value="CA_dom_sf"/>
</dbReference>
<feature type="domain" description="Alpha-carbonic anhydrase" evidence="17">
    <location>
        <begin position="1"/>
        <end position="107"/>
    </location>
</feature>
<dbReference type="Pfam" id="PF00194">
    <property type="entry name" value="Carb_anhydrase"/>
    <property type="match status" value="1"/>
</dbReference>
<evidence type="ECO:0000256" key="5">
    <source>
        <dbReference type="ARBA" id="ARBA00014200"/>
    </source>
</evidence>
<keyword evidence="8" id="KW-0862">Zinc</keyword>
<dbReference type="Proteomes" id="UP000053872">
    <property type="component" value="Unassembled WGS sequence"/>
</dbReference>
<comment type="caution">
    <text evidence="18">The sequence shown here is derived from an EMBL/GenBank/DDBJ whole genome shotgun (WGS) entry which is preliminary data.</text>
</comment>
<comment type="subcellular location">
    <subcellularLocation>
        <location evidence="2">Secreted</location>
    </subcellularLocation>
</comment>